<dbReference type="AlphaFoldDB" id="A0A9W6B987"/>
<dbReference type="PANTHER" id="PTHR24410">
    <property type="entry name" value="HL07962P-RELATED"/>
    <property type="match status" value="1"/>
</dbReference>
<dbReference type="InterPro" id="IPR051481">
    <property type="entry name" value="BTB-POZ/Galectin-3-binding"/>
</dbReference>
<comment type="pathway">
    <text evidence="1">Protein modification; protein ubiquitination.</text>
</comment>
<dbReference type="Gene3D" id="1.25.40.420">
    <property type="match status" value="1"/>
</dbReference>
<dbReference type="EMBL" id="BRXU01000001">
    <property type="protein sequence ID" value="GLC47951.1"/>
    <property type="molecule type" value="Genomic_DNA"/>
</dbReference>
<dbReference type="PANTHER" id="PTHR24410:SF23">
    <property type="entry name" value="BTB DOMAIN-CONTAINING PROTEIN-RELATED"/>
    <property type="match status" value="1"/>
</dbReference>
<keyword evidence="5" id="KW-1185">Reference proteome</keyword>
<feature type="region of interest" description="Disordered" evidence="2">
    <location>
        <begin position="40"/>
        <end position="60"/>
    </location>
</feature>
<dbReference type="InterPro" id="IPR000210">
    <property type="entry name" value="BTB/POZ_dom"/>
</dbReference>
<proteinExistence type="predicted"/>
<dbReference type="InterPro" id="IPR011333">
    <property type="entry name" value="SKP1/BTB/POZ_sf"/>
</dbReference>
<sequence>MVESASKSVLRGLPEVFASNQFSDCDVIFCLDEIAPTRTAQPSTGAASCAQGGPEGADLSLATADGPNSSVVFGDPLPAHRLILGLASERFTAQIVRWSAEGADEITSPSQPGQSACSRPQLRIPLGSAAEVPAARAAIRFAYTGEVPADSSVRQVLELRRQGAYLQISGCVAACDEVLAAKVSSSSTATVASSHVEGGSNKRARTSEQAPQQPPAYLQLFESEVLWPDPQAEPAFGAILATGKRLLVPHFGNSLAALNTPSLRDQLLALPAVALEALLESDEFGTDDEASVLLMLAEWMRTNFDQAEPAIRQRLCRAVRLVHLSRPYLSLIIPALATDHEKDPEAPAGWFSGADALEAAFVATYVSTTQVERDCLLSAGKASGPILESLRARPRPQCIPPSGGLTFNWHIPKEDLLQAVRQLQPGSSKTVSCTFDDPSLHAVAARGFCWSVSVKVTSGQSTAGLFLHSDLSTALTPPGSRLSSEGTVTKLTIVHISARLVVHRRQGGAVRNVEGTFSSPEYFLRLGTGRGWSTLLPLKDKQQQQDATGNTAAVAAAAAADPLAAWVEYLTDGKVSGTLTLLRPSV</sequence>
<evidence type="ECO:0000256" key="2">
    <source>
        <dbReference type="SAM" id="MobiDB-lite"/>
    </source>
</evidence>
<dbReference type="Proteomes" id="UP001165080">
    <property type="component" value="Unassembled WGS sequence"/>
</dbReference>
<dbReference type="PROSITE" id="PS50097">
    <property type="entry name" value="BTB"/>
    <property type="match status" value="1"/>
</dbReference>
<evidence type="ECO:0000313" key="5">
    <source>
        <dbReference type="Proteomes" id="UP001165080"/>
    </source>
</evidence>
<dbReference type="Pfam" id="PF07707">
    <property type="entry name" value="BACK"/>
    <property type="match status" value="1"/>
</dbReference>
<reference evidence="4 5" key="1">
    <citation type="journal article" date="2023" name="Commun. Biol.">
        <title>Reorganization of the ancestral sex-determining regions during the evolution of trioecy in Pleodorina starrii.</title>
        <authorList>
            <person name="Takahashi K."/>
            <person name="Suzuki S."/>
            <person name="Kawai-Toyooka H."/>
            <person name="Yamamoto K."/>
            <person name="Hamaji T."/>
            <person name="Ootsuki R."/>
            <person name="Yamaguchi H."/>
            <person name="Kawachi M."/>
            <person name="Higashiyama T."/>
            <person name="Nozaki H."/>
        </authorList>
    </citation>
    <scope>NUCLEOTIDE SEQUENCE [LARGE SCALE GENOMIC DNA]</scope>
    <source>
        <strain evidence="4 5">NIES-4479</strain>
    </source>
</reference>
<protein>
    <recommendedName>
        <fullName evidence="3">BTB domain-containing protein</fullName>
    </recommendedName>
</protein>
<accession>A0A9W6B987</accession>
<gene>
    <name evidence="4" type="primary">PLEST000467</name>
    <name evidence="4" type="ORF">PLESTB_000043100</name>
</gene>
<name>A0A9W6B987_9CHLO</name>
<evidence type="ECO:0000259" key="3">
    <source>
        <dbReference type="PROSITE" id="PS50097"/>
    </source>
</evidence>
<comment type="caution">
    <text evidence="4">The sequence shown here is derived from an EMBL/GenBank/DDBJ whole genome shotgun (WGS) entry which is preliminary data.</text>
</comment>
<organism evidence="4 5">
    <name type="scientific">Pleodorina starrii</name>
    <dbReference type="NCBI Taxonomy" id="330485"/>
    <lineage>
        <taxon>Eukaryota</taxon>
        <taxon>Viridiplantae</taxon>
        <taxon>Chlorophyta</taxon>
        <taxon>core chlorophytes</taxon>
        <taxon>Chlorophyceae</taxon>
        <taxon>CS clade</taxon>
        <taxon>Chlamydomonadales</taxon>
        <taxon>Volvocaceae</taxon>
        <taxon>Pleodorina</taxon>
    </lineage>
</organism>
<dbReference type="Gene3D" id="3.30.710.10">
    <property type="entry name" value="Potassium Channel Kv1.1, Chain A"/>
    <property type="match status" value="1"/>
</dbReference>
<feature type="region of interest" description="Disordered" evidence="2">
    <location>
        <begin position="190"/>
        <end position="212"/>
    </location>
</feature>
<evidence type="ECO:0000313" key="4">
    <source>
        <dbReference type="EMBL" id="GLC47951.1"/>
    </source>
</evidence>
<dbReference type="InterPro" id="IPR011705">
    <property type="entry name" value="BACK"/>
</dbReference>
<feature type="domain" description="BTB" evidence="3">
    <location>
        <begin position="57"/>
        <end position="151"/>
    </location>
</feature>
<evidence type="ECO:0000256" key="1">
    <source>
        <dbReference type="ARBA" id="ARBA00004906"/>
    </source>
</evidence>